<dbReference type="InterPro" id="IPR000192">
    <property type="entry name" value="Aminotrans_V_dom"/>
</dbReference>
<organism evidence="3 4">
    <name type="scientific">Micavibrio aeruginosavorus</name>
    <dbReference type="NCBI Taxonomy" id="349221"/>
    <lineage>
        <taxon>Bacteria</taxon>
        <taxon>Pseudomonadati</taxon>
        <taxon>Bdellovibrionota</taxon>
        <taxon>Bdellovibrionia</taxon>
        <taxon>Bdellovibrionales</taxon>
        <taxon>Pseudobdellovibrionaceae</taxon>
        <taxon>Micavibrio</taxon>
    </lineage>
</organism>
<sequence length="61" mass="6578">DSAELDDKQGVAVRAGHHCCMPLMKAFGIEGTIRASIGLYTNENDIDSLIQGLKKAKDMLS</sequence>
<protein>
    <submittedName>
        <fullName evidence="3">Cysteine desulfurase</fullName>
    </submittedName>
</protein>
<dbReference type="AlphaFoldDB" id="A0A2W5BAE2"/>
<evidence type="ECO:0000313" key="4">
    <source>
        <dbReference type="Proteomes" id="UP000249557"/>
    </source>
</evidence>
<dbReference type="EMBL" id="QFNK01000405">
    <property type="protein sequence ID" value="PZO77948.1"/>
    <property type="molecule type" value="Genomic_DNA"/>
</dbReference>
<evidence type="ECO:0000256" key="1">
    <source>
        <dbReference type="ARBA" id="ARBA00022898"/>
    </source>
</evidence>
<dbReference type="Pfam" id="PF00266">
    <property type="entry name" value="Aminotran_5"/>
    <property type="match status" value="1"/>
</dbReference>
<dbReference type="InterPro" id="IPR015424">
    <property type="entry name" value="PyrdxlP-dep_Trfase"/>
</dbReference>
<keyword evidence="1" id="KW-0663">Pyridoxal phosphate</keyword>
<comment type="caution">
    <text evidence="3">The sequence shown here is derived from an EMBL/GenBank/DDBJ whole genome shotgun (WGS) entry which is preliminary data.</text>
</comment>
<dbReference type="InterPro" id="IPR015422">
    <property type="entry name" value="PyrdxlP-dep_Trfase_small"/>
</dbReference>
<dbReference type="Gene3D" id="3.90.1150.10">
    <property type="entry name" value="Aspartate Aminotransferase, domain 1"/>
    <property type="match status" value="1"/>
</dbReference>
<dbReference type="Proteomes" id="UP000249557">
    <property type="component" value="Unassembled WGS sequence"/>
</dbReference>
<evidence type="ECO:0000313" key="3">
    <source>
        <dbReference type="EMBL" id="PZO77948.1"/>
    </source>
</evidence>
<feature type="non-terminal residue" evidence="3">
    <location>
        <position position="1"/>
    </location>
</feature>
<proteinExistence type="predicted"/>
<gene>
    <name evidence="3" type="ORF">DI626_12155</name>
</gene>
<feature type="domain" description="Aminotransferase class V" evidence="2">
    <location>
        <begin position="6"/>
        <end position="49"/>
    </location>
</feature>
<name>A0A2W5BAE2_9BACT</name>
<reference evidence="3 4" key="1">
    <citation type="submission" date="2017-08" db="EMBL/GenBank/DDBJ databases">
        <title>Infants hospitalized years apart are colonized by the same room-sourced microbial strains.</title>
        <authorList>
            <person name="Brooks B."/>
            <person name="Olm M.R."/>
            <person name="Firek B.A."/>
            <person name="Baker R."/>
            <person name="Thomas B.C."/>
            <person name="Morowitz M.J."/>
            <person name="Banfield J.F."/>
        </authorList>
    </citation>
    <scope>NUCLEOTIDE SEQUENCE [LARGE SCALE GENOMIC DNA]</scope>
    <source>
        <strain evidence="3">S2_018_000_R2_104</strain>
    </source>
</reference>
<accession>A0A2W5BAE2</accession>
<dbReference type="SUPFAM" id="SSF53383">
    <property type="entry name" value="PLP-dependent transferases"/>
    <property type="match status" value="1"/>
</dbReference>
<evidence type="ECO:0000259" key="2">
    <source>
        <dbReference type="Pfam" id="PF00266"/>
    </source>
</evidence>